<evidence type="ECO:0000313" key="1">
    <source>
        <dbReference type="EMBL" id="GMH63590.1"/>
    </source>
</evidence>
<protein>
    <submittedName>
        <fullName evidence="1">Uncharacterized protein</fullName>
    </submittedName>
</protein>
<proteinExistence type="predicted"/>
<dbReference type="EMBL" id="BLQM01000100">
    <property type="protein sequence ID" value="GMH63590.1"/>
    <property type="molecule type" value="Genomic_DNA"/>
</dbReference>
<name>A0A9W7E367_9STRA</name>
<dbReference type="Proteomes" id="UP001162640">
    <property type="component" value="Unassembled WGS sequence"/>
</dbReference>
<dbReference type="AlphaFoldDB" id="A0A9W7E367"/>
<evidence type="ECO:0000313" key="2">
    <source>
        <dbReference type="Proteomes" id="UP001162640"/>
    </source>
</evidence>
<accession>A0A9W7E367</accession>
<organism evidence="1 2">
    <name type="scientific">Triparma laevis f. inornata</name>
    <dbReference type="NCBI Taxonomy" id="1714386"/>
    <lineage>
        <taxon>Eukaryota</taxon>
        <taxon>Sar</taxon>
        <taxon>Stramenopiles</taxon>
        <taxon>Ochrophyta</taxon>
        <taxon>Bolidophyceae</taxon>
        <taxon>Parmales</taxon>
        <taxon>Triparmaceae</taxon>
        <taxon>Triparma</taxon>
    </lineage>
</organism>
<comment type="caution">
    <text evidence="1">The sequence shown here is derived from an EMBL/GenBank/DDBJ whole genome shotgun (WGS) entry which is preliminary data.</text>
</comment>
<gene>
    <name evidence="1" type="ORF">TL16_g03755</name>
</gene>
<sequence>MVLFEIAEDLRWKSTPIGKTFLNGDIEAIKKIVTDDPEVPFKQESKGKLTPFALSFDRPLLVKFIIQTSPDATIYSQTPAAYAKEKYAPHLIIEMVELLTADEMKVCDTESDIQAAIDEKKVTLKKNTRAMANIVDYTAREKATVLQTKTFGELEAADVDATQVTFEELKSFCGDQAKRLGNLIAVVINKYKTTDARCYEPFEQVQDIDVKEQTLPPSALLLPEQVKFQLAKATWYEDEFQASMNEISAIFNASKSCEDICEHYGIDNSDGKWSKELRAEVFHLDSSMDEVVMAKFGPPKGFPRAREKMVQGKILRDLNRVTFDFEDLTSNKKYNIYGLKNKCLQETFKEPPNLHMNLEIKDGWLGEVQMLFRDILLIKNELHKFYNVNRADGPFVVAGRLFKSLASPDSNHPNDFEDHKNDANVNAGSKIKSLLKVVKAKDVELEAKNLEITNLKVQLEKANAEKPPDPPKIMLKILKRISSKKM</sequence>
<reference evidence="2" key="1">
    <citation type="journal article" date="2023" name="Commun. Biol.">
        <title>Genome analysis of Parmales, the sister group of diatoms, reveals the evolutionary specialization of diatoms from phago-mixotrophs to photoautotrophs.</title>
        <authorList>
            <person name="Ban H."/>
            <person name="Sato S."/>
            <person name="Yoshikawa S."/>
            <person name="Yamada K."/>
            <person name="Nakamura Y."/>
            <person name="Ichinomiya M."/>
            <person name="Sato N."/>
            <person name="Blanc-Mathieu R."/>
            <person name="Endo H."/>
            <person name="Kuwata A."/>
            <person name="Ogata H."/>
        </authorList>
    </citation>
    <scope>NUCLEOTIDE SEQUENCE [LARGE SCALE GENOMIC DNA]</scope>
</reference>